<feature type="compositionally biased region" description="Polar residues" evidence="2">
    <location>
        <begin position="167"/>
        <end position="176"/>
    </location>
</feature>
<dbReference type="Proteomes" id="UP000823941">
    <property type="component" value="Chromosome 25"/>
</dbReference>
<feature type="region of interest" description="Disordered" evidence="2">
    <location>
        <begin position="1"/>
        <end position="30"/>
    </location>
</feature>
<evidence type="ECO:0000313" key="4">
    <source>
        <dbReference type="Proteomes" id="UP000823941"/>
    </source>
</evidence>
<feature type="compositionally biased region" description="Low complexity" evidence="2">
    <location>
        <begin position="439"/>
        <end position="448"/>
    </location>
</feature>
<sequence>MSSTPKQVNGSATTNGNLGKRKKTRSSKGSYLTKWLDKTMHHVPEVTPNLETYDYGGAGWQMNGQFAPGFDPCRLLYGCAEPASLPTLPTYYNGPVIGAFYGQEQRYQPGRGAPGPRARPRRRDKPEDVSGAPAPTNGSFNKSYLQSKMFSDSQDYASLPPIVTSVADTNSNSDLYTNEKEEGGTNNRRYSDPCVQGLPDVAQPAKGEVDSGSEASSGLSGSQVGSRLLSCLLDQINTLKISNERLSKELQETRAELACVRQQNTIWQKSSSSSLGGTPNHSHLNNNGILGAGYSPGVLADLVREIRDAARLREEAVYCRVGAMLRERTENGISQDSKLSDRSLEDIKSSLRAAEADKRRMLERIGKLEDELTRVSRANGVEAKEGAPAAGAEEAEELTRLRKEVTDAKKAKVNAEEHALKLERLVTQLRSKFNGVQLSPSGPESLPSEPEHEANARVRRTSSSNNSTVVFGPVTDL</sequence>
<evidence type="ECO:0000313" key="3">
    <source>
        <dbReference type="EMBL" id="KAG7298163.1"/>
    </source>
</evidence>
<organism evidence="3 4">
    <name type="scientific">Plutella xylostella</name>
    <name type="common">Diamondback moth</name>
    <name type="synonym">Plutella maculipennis</name>
    <dbReference type="NCBI Taxonomy" id="51655"/>
    <lineage>
        <taxon>Eukaryota</taxon>
        <taxon>Metazoa</taxon>
        <taxon>Ecdysozoa</taxon>
        <taxon>Arthropoda</taxon>
        <taxon>Hexapoda</taxon>
        <taxon>Insecta</taxon>
        <taxon>Pterygota</taxon>
        <taxon>Neoptera</taxon>
        <taxon>Endopterygota</taxon>
        <taxon>Lepidoptera</taxon>
        <taxon>Glossata</taxon>
        <taxon>Ditrysia</taxon>
        <taxon>Yponomeutoidea</taxon>
        <taxon>Plutellidae</taxon>
        <taxon>Plutella</taxon>
    </lineage>
</organism>
<feature type="compositionally biased region" description="Polar residues" evidence="2">
    <location>
        <begin position="1"/>
        <end position="17"/>
    </location>
</feature>
<feature type="region of interest" description="Disordered" evidence="2">
    <location>
        <begin position="434"/>
        <end position="477"/>
    </location>
</feature>
<comment type="caution">
    <text evidence="3">The sequence shown here is derived from an EMBL/GenBank/DDBJ whole genome shotgun (WGS) entry which is preliminary data.</text>
</comment>
<feature type="region of interest" description="Disordered" evidence="2">
    <location>
        <begin position="104"/>
        <end position="142"/>
    </location>
</feature>
<dbReference type="EMBL" id="JAHIBW010000025">
    <property type="protein sequence ID" value="KAG7298163.1"/>
    <property type="molecule type" value="Genomic_DNA"/>
</dbReference>
<reference evidence="3 4" key="1">
    <citation type="submission" date="2021-06" db="EMBL/GenBank/DDBJ databases">
        <title>A haploid diamondback moth (Plutella xylostella L.) genome assembly resolves 31 chromosomes and identifies a diamide resistance mutation.</title>
        <authorList>
            <person name="Ward C.M."/>
            <person name="Perry K.D."/>
            <person name="Baker G."/>
            <person name="Powis K."/>
            <person name="Heckel D.G."/>
            <person name="Baxter S.W."/>
        </authorList>
    </citation>
    <scope>NUCLEOTIDE SEQUENCE [LARGE SCALE GENOMIC DNA]</scope>
    <source>
        <strain evidence="3 4">LV</strain>
        <tissue evidence="3">Single pupa</tissue>
    </source>
</reference>
<name>A0ABQ7Q2N7_PLUXY</name>
<keyword evidence="1" id="KW-0175">Coiled coil</keyword>
<evidence type="ECO:0000256" key="1">
    <source>
        <dbReference type="SAM" id="Coils"/>
    </source>
</evidence>
<feature type="coiled-coil region" evidence="1">
    <location>
        <begin position="229"/>
        <end position="263"/>
    </location>
</feature>
<proteinExistence type="predicted"/>
<feature type="compositionally biased region" description="Low complexity" evidence="2">
    <location>
        <begin position="212"/>
        <end position="222"/>
    </location>
</feature>
<protein>
    <submittedName>
        <fullName evidence="3">Uncharacterized protein</fullName>
    </submittedName>
</protein>
<evidence type="ECO:0000256" key="2">
    <source>
        <dbReference type="SAM" id="MobiDB-lite"/>
    </source>
</evidence>
<feature type="coiled-coil region" evidence="1">
    <location>
        <begin position="344"/>
        <end position="432"/>
    </location>
</feature>
<gene>
    <name evidence="3" type="ORF">JYU34_018943</name>
</gene>
<feature type="compositionally biased region" description="Low complexity" evidence="2">
    <location>
        <begin position="461"/>
        <end position="470"/>
    </location>
</feature>
<keyword evidence="4" id="KW-1185">Reference proteome</keyword>
<accession>A0ABQ7Q2N7</accession>
<feature type="region of interest" description="Disordered" evidence="2">
    <location>
        <begin position="167"/>
        <end position="222"/>
    </location>
</feature>